<accession>A0ABT5UF92</accession>
<evidence type="ECO:0000313" key="2">
    <source>
        <dbReference type="EMBL" id="MDE1465055.1"/>
    </source>
</evidence>
<dbReference type="InterPro" id="IPR015942">
    <property type="entry name" value="Asp/Glu/hydantoin_racemase"/>
</dbReference>
<name>A0ABT5UF92_9GAMM</name>
<reference evidence="2 3" key="1">
    <citation type="submission" date="2022-11" db="EMBL/GenBank/DDBJ databases">
        <title>Spartinivicinus poritis sp. nov., isolated from scleractinian coral Porites lutea.</title>
        <authorList>
            <person name="Zhang G."/>
            <person name="Cai L."/>
            <person name="Wei Q."/>
        </authorList>
    </citation>
    <scope>NUCLEOTIDE SEQUENCE [LARGE SCALE GENOMIC DNA]</scope>
    <source>
        <strain evidence="2 3">A2-2</strain>
    </source>
</reference>
<evidence type="ECO:0000313" key="3">
    <source>
        <dbReference type="Proteomes" id="UP001528823"/>
    </source>
</evidence>
<dbReference type="PANTHER" id="PTHR28047:SF5">
    <property type="entry name" value="PROTEIN DCG1"/>
    <property type="match status" value="1"/>
</dbReference>
<dbReference type="RefSeq" id="WP_274691366.1">
    <property type="nucleotide sequence ID" value="NZ_JAPMOU010000050.1"/>
</dbReference>
<sequence length="257" mass="28701">MPTIDVITAFPHNPDNPLRTINDFDFLQSENLTIRLRHNPMGSIHGQSDIEHEFSKPGMALAALDAEKSASDAIVIESMGDTALRACRELVNIPVVGMADSSMRVATSLGRKFAIITVCTWHALYLEELIRQYGVINDYVGFEILNLQPFFLDLKDKTELMNKLLNAVVKTINEKDADTIILGGSYFLGIVPKLQHQLVNRGYCIPVIDPLMLAIFHAKMLVETNLSHSKICYPFPQKANRVLGYSGIESTPTPYLR</sequence>
<dbReference type="Pfam" id="PF01177">
    <property type="entry name" value="Asp_Glu_race"/>
    <property type="match status" value="1"/>
</dbReference>
<comment type="similarity">
    <text evidence="1">Belongs to the HyuE racemase family.</text>
</comment>
<protein>
    <submittedName>
        <fullName evidence="2">Aspartate/glutamate racemase family protein</fullName>
    </submittedName>
</protein>
<dbReference type="PANTHER" id="PTHR28047">
    <property type="entry name" value="PROTEIN DCG1"/>
    <property type="match status" value="1"/>
</dbReference>
<comment type="caution">
    <text evidence="2">The sequence shown here is derived from an EMBL/GenBank/DDBJ whole genome shotgun (WGS) entry which is preliminary data.</text>
</comment>
<gene>
    <name evidence="2" type="ORF">ORQ98_24135</name>
</gene>
<dbReference type="Proteomes" id="UP001528823">
    <property type="component" value="Unassembled WGS sequence"/>
</dbReference>
<dbReference type="InterPro" id="IPR052186">
    <property type="entry name" value="Hydantoin_racemase-like"/>
</dbReference>
<keyword evidence="3" id="KW-1185">Reference proteome</keyword>
<dbReference type="Gene3D" id="3.40.50.12500">
    <property type="match status" value="1"/>
</dbReference>
<dbReference type="EMBL" id="JAPMOU010000050">
    <property type="protein sequence ID" value="MDE1465055.1"/>
    <property type="molecule type" value="Genomic_DNA"/>
</dbReference>
<proteinExistence type="inferred from homology"/>
<organism evidence="2 3">
    <name type="scientific">Spartinivicinus poritis</name>
    <dbReference type="NCBI Taxonomy" id="2994640"/>
    <lineage>
        <taxon>Bacteria</taxon>
        <taxon>Pseudomonadati</taxon>
        <taxon>Pseudomonadota</taxon>
        <taxon>Gammaproteobacteria</taxon>
        <taxon>Oceanospirillales</taxon>
        <taxon>Zooshikellaceae</taxon>
        <taxon>Spartinivicinus</taxon>
    </lineage>
</organism>
<dbReference type="InterPro" id="IPR053714">
    <property type="entry name" value="Iso_Racemase_Enz_sf"/>
</dbReference>
<evidence type="ECO:0000256" key="1">
    <source>
        <dbReference type="ARBA" id="ARBA00038414"/>
    </source>
</evidence>